<dbReference type="EnsemblPlants" id="TuG1812G0200002682.01.T01">
    <property type="protein sequence ID" value="TuG1812G0200002682.01.T01"/>
    <property type="gene ID" value="TuG1812G0200002682.01"/>
</dbReference>
<dbReference type="AlphaFoldDB" id="A0A8R7PDU9"/>
<reference evidence="1" key="3">
    <citation type="submission" date="2022-06" db="UniProtKB">
        <authorList>
            <consortium name="EnsemblPlants"/>
        </authorList>
    </citation>
    <scope>IDENTIFICATION</scope>
</reference>
<evidence type="ECO:0000313" key="1">
    <source>
        <dbReference type="EnsemblPlants" id="TuG1812G0200002682.01.T02"/>
    </source>
</evidence>
<evidence type="ECO:0000313" key="2">
    <source>
        <dbReference type="Proteomes" id="UP000015106"/>
    </source>
</evidence>
<protein>
    <submittedName>
        <fullName evidence="1">Uncharacterized protein</fullName>
    </submittedName>
</protein>
<name>A0A8R7PDU9_TRIUA</name>
<organism evidence="1 2">
    <name type="scientific">Triticum urartu</name>
    <name type="common">Red wild einkorn</name>
    <name type="synonym">Crithodium urartu</name>
    <dbReference type="NCBI Taxonomy" id="4572"/>
    <lineage>
        <taxon>Eukaryota</taxon>
        <taxon>Viridiplantae</taxon>
        <taxon>Streptophyta</taxon>
        <taxon>Embryophyta</taxon>
        <taxon>Tracheophyta</taxon>
        <taxon>Spermatophyta</taxon>
        <taxon>Magnoliopsida</taxon>
        <taxon>Liliopsida</taxon>
        <taxon>Poales</taxon>
        <taxon>Poaceae</taxon>
        <taxon>BOP clade</taxon>
        <taxon>Pooideae</taxon>
        <taxon>Triticodae</taxon>
        <taxon>Triticeae</taxon>
        <taxon>Triticinae</taxon>
        <taxon>Triticum</taxon>
    </lineage>
</organism>
<dbReference type="Proteomes" id="UP000015106">
    <property type="component" value="Chromosome 2"/>
</dbReference>
<reference evidence="2" key="1">
    <citation type="journal article" date="2013" name="Nature">
        <title>Draft genome of the wheat A-genome progenitor Triticum urartu.</title>
        <authorList>
            <person name="Ling H.Q."/>
            <person name="Zhao S."/>
            <person name="Liu D."/>
            <person name="Wang J."/>
            <person name="Sun H."/>
            <person name="Zhang C."/>
            <person name="Fan H."/>
            <person name="Li D."/>
            <person name="Dong L."/>
            <person name="Tao Y."/>
            <person name="Gao C."/>
            <person name="Wu H."/>
            <person name="Li Y."/>
            <person name="Cui Y."/>
            <person name="Guo X."/>
            <person name="Zheng S."/>
            <person name="Wang B."/>
            <person name="Yu K."/>
            <person name="Liang Q."/>
            <person name="Yang W."/>
            <person name="Lou X."/>
            <person name="Chen J."/>
            <person name="Feng M."/>
            <person name="Jian J."/>
            <person name="Zhang X."/>
            <person name="Luo G."/>
            <person name="Jiang Y."/>
            <person name="Liu J."/>
            <person name="Wang Z."/>
            <person name="Sha Y."/>
            <person name="Zhang B."/>
            <person name="Wu H."/>
            <person name="Tang D."/>
            <person name="Shen Q."/>
            <person name="Xue P."/>
            <person name="Zou S."/>
            <person name="Wang X."/>
            <person name="Liu X."/>
            <person name="Wang F."/>
            <person name="Yang Y."/>
            <person name="An X."/>
            <person name="Dong Z."/>
            <person name="Zhang K."/>
            <person name="Zhang X."/>
            <person name="Luo M.C."/>
            <person name="Dvorak J."/>
            <person name="Tong Y."/>
            <person name="Wang J."/>
            <person name="Yang H."/>
            <person name="Li Z."/>
            <person name="Wang D."/>
            <person name="Zhang A."/>
            <person name="Wang J."/>
        </authorList>
    </citation>
    <scope>NUCLEOTIDE SEQUENCE</scope>
    <source>
        <strain evidence="2">cv. G1812</strain>
    </source>
</reference>
<dbReference type="Gramene" id="TuG1812G0200002682.01.T01">
    <property type="protein sequence ID" value="TuG1812G0200002682.01.T01"/>
    <property type="gene ID" value="TuG1812G0200002682.01"/>
</dbReference>
<reference evidence="1" key="2">
    <citation type="submission" date="2018-03" db="EMBL/GenBank/DDBJ databases">
        <title>The Triticum urartu genome reveals the dynamic nature of wheat genome evolution.</title>
        <authorList>
            <person name="Ling H."/>
            <person name="Ma B."/>
            <person name="Shi X."/>
            <person name="Liu H."/>
            <person name="Dong L."/>
            <person name="Sun H."/>
            <person name="Cao Y."/>
            <person name="Gao Q."/>
            <person name="Zheng S."/>
            <person name="Li Y."/>
            <person name="Yu Y."/>
            <person name="Du H."/>
            <person name="Qi M."/>
            <person name="Li Y."/>
            <person name="Yu H."/>
            <person name="Cui Y."/>
            <person name="Wang N."/>
            <person name="Chen C."/>
            <person name="Wu H."/>
            <person name="Zhao Y."/>
            <person name="Zhang J."/>
            <person name="Li Y."/>
            <person name="Zhou W."/>
            <person name="Zhang B."/>
            <person name="Hu W."/>
            <person name="Eijk M."/>
            <person name="Tang J."/>
            <person name="Witsenboer H."/>
            <person name="Zhao S."/>
            <person name="Li Z."/>
            <person name="Zhang A."/>
            <person name="Wang D."/>
            <person name="Liang C."/>
        </authorList>
    </citation>
    <scope>NUCLEOTIDE SEQUENCE [LARGE SCALE GENOMIC DNA]</scope>
    <source>
        <strain evidence="1">cv. G1812</strain>
    </source>
</reference>
<dbReference type="Gramene" id="TuG1812G0200002682.01.T02">
    <property type="protein sequence ID" value="TuG1812G0200002682.01.T02"/>
    <property type="gene ID" value="TuG1812G0200002682.01"/>
</dbReference>
<accession>A0A8R7PDU9</accession>
<dbReference type="EnsemblPlants" id="TuG1812G0200002682.01.T02">
    <property type="protein sequence ID" value="TuG1812G0200002682.01.T02"/>
    <property type="gene ID" value="TuG1812G0200002682.01"/>
</dbReference>
<sequence>MKMPKLMRKLQTATKNSHFRVLSLSLDLREETRQPRPPCPPPPLLSLSPVPPRYCSTPALHTAAAPQPRRYDGACSPGRRLVSPNLDIVRGGAGTARPRRCLLCVMRSATIASTPTGQGARGVWGFVFPTQAKTLLEPWRLTGLESRSPLFSPCGHT</sequence>
<keyword evidence="2" id="KW-1185">Reference proteome</keyword>
<proteinExistence type="predicted"/>